<sequence>MGDVADFLFQRATCKDFTSALSKAQDPDQTTEEMLIVLLGLVYSEGFASGTGRGRDARADMIVRCAMSPSARFNNIDE</sequence>
<accession>A0AAX1UNC8</accession>
<dbReference type="AlphaFoldDB" id="A0AAX1UNC8"/>
<organism evidence="1 2">
    <name type="scientific">Cereibacter sphaeroides</name>
    <name type="common">Rhodobacter sphaeroides</name>
    <dbReference type="NCBI Taxonomy" id="1063"/>
    <lineage>
        <taxon>Bacteria</taxon>
        <taxon>Pseudomonadati</taxon>
        <taxon>Pseudomonadota</taxon>
        <taxon>Alphaproteobacteria</taxon>
        <taxon>Rhodobacterales</taxon>
        <taxon>Paracoccaceae</taxon>
        <taxon>Cereibacter</taxon>
    </lineage>
</organism>
<evidence type="ECO:0000313" key="1">
    <source>
        <dbReference type="EMBL" id="RHZ96486.1"/>
    </source>
</evidence>
<protein>
    <submittedName>
        <fullName evidence="1">Uncharacterized protein</fullName>
    </submittedName>
</protein>
<name>A0AAX1UNC8_CERSP</name>
<evidence type="ECO:0000313" key="2">
    <source>
        <dbReference type="Proteomes" id="UP000266305"/>
    </source>
</evidence>
<comment type="caution">
    <text evidence="1">The sequence shown here is derived from an EMBL/GenBank/DDBJ whole genome shotgun (WGS) entry which is preliminary data.</text>
</comment>
<dbReference type="Proteomes" id="UP000266305">
    <property type="component" value="Unassembled WGS sequence"/>
</dbReference>
<proteinExistence type="predicted"/>
<dbReference type="EMBL" id="QWGP01000005">
    <property type="protein sequence ID" value="RHZ96486.1"/>
    <property type="molecule type" value="Genomic_DNA"/>
</dbReference>
<gene>
    <name evidence="1" type="ORF">D1114_07190</name>
</gene>
<reference evidence="1 2" key="1">
    <citation type="submission" date="2018-08" db="EMBL/GenBank/DDBJ databases">
        <title>Draft genome sequence of Rhodobacter sphaeroides FY.</title>
        <authorList>
            <person name="Rayyan A."/>
            <person name="Meyer T.E."/>
            <person name="Kyndt J.A."/>
        </authorList>
    </citation>
    <scope>NUCLEOTIDE SEQUENCE [LARGE SCALE GENOMIC DNA]</scope>
    <source>
        <strain evidence="1 2">FY</strain>
    </source>
</reference>